<gene>
    <name evidence="2" type="ORF">AWB74_07853</name>
</gene>
<name>A0A158L092_9BURK</name>
<proteinExistence type="predicted"/>
<organism evidence="2 3">
    <name type="scientific">Caballeronia arvi</name>
    <dbReference type="NCBI Taxonomy" id="1777135"/>
    <lineage>
        <taxon>Bacteria</taxon>
        <taxon>Pseudomonadati</taxon>
        <taxon>Pseudomonadota</taxon>
        <taxon>Betaproteobacteria</taxon>
        <taxon>Burkholderiales</taxon>
        <taxon>Burkholderiaceae</taxon>
        <taxon>Caballeronia</taxon>
    </lineage>
</organism>
<dbReference type="EMBL" id="FCOM02000079">
    <property type="protein sequence ID" value="SAL86806.1"/>
    <property type="molecule type" value="Genomic_DNA"/>
</dbReference>
<dbReference type="AlphaFoldDB" id="A0A158L092"/>
<evidence type="ECO:0000313" key="3">
    <source>
        <dbReference type="Proteomes" id="UP000055019"/>
    </source>
</evidence>
<protein>
    <submittedName>
        <fullName evidence="2">Uncharacterized protein</fullName>
    </submittedName>
</protein>
<dbReference type="Proteomes" id="UP000055019">
    <property type="component" value="Unassembled WGS sequence"/>
</dbReference>
<feature type="region of interest" description="Disordered" evidence="1">
    <location>
        <begin position="1"/>
        <end position="31"/>
    </location>
</feature>
<reference evidence="2" key="1">
    <citation type="submission" date="2016-01" db="EMBL/GenBank/DDBJ databases">
        <authorList>
            <person name="Peeters C."/>
        </authorList>
    </citation>
    <scope>NUCLEOTIDE SEQUENCE [LARGE SCALE GENOMIC DNA]</scope>
    <source>
        <strain evidence="2">LMG 29317</strain>
    </source>
</reference>
<comment type="caution">
    <text evidence="2">The sequence shown here is derived from an EMBL/GenBank/DDBJ whole genome shotgun (WGS) entry which is preliminary data.</text>
</comment>
<evidence type="ECO:0000256" key="1">
    <source>
        <dbReference type="SAM" id="MobiDB-lite"/>
    </source>
</evidence>
<feature type="compositionally biased region" description="Basic and acidic residues" evidence="1">
    <location>
        <begin position="1"/>
        <end position="10"/>
    </location>
</feature>
<accession>A0A158L092</accession>
<evidence type="ECO:0000313" key="2">
    <source>
        <dbReference type="EMBL" id="SAL86806.1"/>
    </source>
</evidence>
<keyword evidence="3" id="KW-1185">Reference proteome</keyword>
<sequence length="245" mass="26603">MQERRFDSHRAACASHEGGSGSNGPTKTRGVLNITHGAASSSRTVAESDPWAYYSPQKSLRLWHELSLWPDIAAHSCHGHAGHSAHRLRPALREALVLPRADDPVTVEHAMKEAARTDPALRCAVGEHPSPATFEARQALCTSSVHSKTRRGPTRSTAMPRAVSPRLLEGNFFMKCRNRIGPAAHSYALCLTHARAGDLVDCVAARKSPVPSRILEPDSSIRRGTSFRVSAVIKNQYASYGRSSA</sequence>